<dbReference type="SUPFAM" id="SSF49303">
    <property type="entry name" value="beta-Galactosidase/glucuronidase domain"/>
    <property type="match status" value="1"/>
</dbReference>
<dbReference type="Gene3D" id="3.20.20.80">
    <property type="entry name" value="Glycosidases"/>
    <property type="match status" value="1"/>
</dbReference>
<dbReference type="Pfam" id="PF00703">
    <property type="entry name" value="Glyco_hydro_2"/>
    <property type="match status" value="1"/>
</dbReference>
<dbReference type="RefSeq" id="WP_115869116.1">
    <property type="nucleotide sequence ID" value="NZ_QREG01000016.1"/>
</dbReference>
<dbReference type="Proteomes" id="UP000256779">
    <property type="component" value="Unassembled WGS sequence"/>
</dbReference>
<dbReference type="Pfam" id="PF02929">
    <property type="entry name" value="Bgal_small_N"/>
    <property type="match status" value="1"/>
</dbReference>
<dbReference type="InterPro" id="IPR017853">
    <property type="entry name" value="GH"/>
</dbReference>
<dbReference type="InterPro" id="IPR008979">
    <property type="entry name" value="Galactose-bd-like_sf"/>
</dbReference>
<dbReference type="GO" id="GO:0004565">
    <property type="term" value="F:beta-galactosidase activity"/>
    <property type="evidence" value="ECO:0007669"/>
    <property type="project" value="UniProtKB-EC"/>
</dbReference>
<dbReference type="PANTHER" id="PTHR46323">
    <property type="entry name" value="BETA-GALACTOSIDASE"/>
    <property type="match status" value="1"/>
</dbReference>
<dbReference type="PANTHER" id="PTHR46323:SF2">
    <property type="entry name" value="BETA-GALACTOSIDASE"/>
    <property type="match status" value="1"/>
</dbReference>
<comment type="cofactor">
    <cofactor evidence="2">
        <name>Ca(2+)</name>
        <dbReference type="ChEBI" id="CHEBI:29108"/>
    </cofactor>
</comment>
<dbReference type="GO" id="GO:0005990">
    <property type="term" value="P:lactose catabolic process"/>
    <property type="evidence" value="ECO:0007669"/>
    <property type="project" value="TreeGrafter"/>
</dbReference>
<evidence type="ECO:0000256" key="6">
    <source>
        <dbReference type="ARBA" id="ARBA00022801"/>
    </source>
</evidence>
<evidence type="ECO:0000259" key="10">
    <source>
        <dbReference type="Pfam" id="PF00703"/>
    </source>
</evidence>
<evidence type="ECO:0000259" key="11">
    <source>
        <dbReference type="Pfam" id="PF02836"/>
    </source>
</evidence>
<dbReference type="InterPro" id="IPR004199">
    <property type="entry name" value="B-gal_small/dom_5"/>
</dbReference>
<dbReference type="InterPro" id="IPR006104">
    <property type="entry name" value="Glyco_hydro_2_N"/>
</dbReference>
<gene>
    <name evidence="14" type="ORF">C7460_1163</name>
</gene>
<reference evidence="14 15" key="1">
    <citation type="submission" date="2018-07" db="EMBL/GenBank/DDBJ databases">
        <title>Genomic Encyclopedia of Type Strains, Phase IV (KMG-IV): sequencing the most valuable type-strain genomes for metagenomic binning, comparative biology and taxonomic classification.</title>
        <authorList>
            <person name="Goeker M."/>
        </authorList>
    </citation>
    <scope>NUCLEOTIDE SEQUENCE [LARGE SCALE GENOMIC DNA]</scope>
    <source>
        <strain evidence="14 15">DSM 4134</strain>
    </source>
</reference>
<dbReference type="InterPro" id="IPR050347">
    <property type="entry name" value="Bact_Beta-galactosidase"/>
</dbReference>
<dbReference type="Gene3D" id="2.70.98.10">
    <property type="match status" value="1"/>
</dbReference>
<dbReference type="InterPro" id="IPR006102">
    <property type="entry name" value="Ig-like_GH2"/>
</dbReference>
<dbReference type="SUPFAM" id="SSF49785">
    <property type="entry name" value="Galactose-binding domain-like"/>
    <property type="match status" value="1"/>
</dbReference>
<evidence type="ECO:0000256" key="9">
    <source>
        <dbReference type="ARBA" id="ARBA00032230"/>
    </source>
</evidence>
<proteinExistence type="inferred from homology"/>
<organism evidence="14 15">
    <name type="scientific">Marinoscillum furvescens DSM 4134</name>
    <dbReference type="NCBI Taxonomy" id="1122208"/>
    <lineage>
        <taxon>Bacteria</taxon>
        <taxon>Pseudomonadati</taxon>
        <taxon>Bacteroidota</taxon>
        <taxon>Cytophagia</taxon>
        <taxon>Cytophagales</taxon>
        <taxon>Reichenbachiellaceae</taxon>
        <taxon>Marinoscillum</taxon>
    </lineage>
</organism>
<evidence type="ECO:0000256" key="2">
    <source>
        <dbReference type="ARBA" id="ARBA00001913"/>
    </source>
</evidence>
<evidence type="ECO:0000313" key="15">
    <source>
        <dbReference type="Proteomes" id="UP000256779"/>
    </source>
</evidence>
<feature type="domain" description="Glycoside hydrolase family 2 catalytic" evidence="11">
    <location>
        <begin position="298"/>
        <end position="516"/>
    </location>
</feature>
<evidence type="ECO:0000256" key="7">
    <source>
        <dbReference type="ARBA" id="ARBA00022837"/>
    </source>
</evidence>
<dbReference type="EC" id="3.2.1.23" evidence="5"/>
<feature type="domain" description="Glycosyl hydrolases family 2 sugar binding" evidence="12">
    <location>
        <begin position="61"/>
        <end position="193"/>
    </location>
</feature>
<dbReference type="InterPro" id="IPR006103">
    <property type="entry name" value="Glyco_hydro_2_cat"/>
</dbReference>
<dbReference type="OrthoDB" id="857501at2"/>
<evidence type="ECO:0000256" key="3">
    <source>
        <dbReference type="ARBA" id="ARBA00007401"/>
    </source>
</evidence>
<comment type="similarity">
    <text evidence="3">Belongs to the glycosyl hydrolase 2 family.</text>
</comment>
<dbReference type="InterPro" id="IPR013783">
    <property type="entry name" value="Ig-like_fold"/>
</dbReference>
<comment type="subunit">
    <text evidence="4">Monomer.</text>
</comment>
<evidence type="ECO:0000259" key="13">
    <source>
        <dbReference type="Pfam" id="PF02929"/>
    </source>
</evidence>
<keyword evidence="6" id="KW-0378">Hydrolase</keyword>
<dbReference type="InterPro" id="IPR011013">
    <property type="entry name" value="Gal_mutarotase_sf_dom"/>
</dbReference>
<evidence type="ECO:0000313" key="14">
    <source>
        <dbReference type="EMBL" id="RED95945.1"/>
    </source>
</evidence>
<dbReference type="Pfam" id="PF02836">
    <property type="entry name" value="Glyco_hydro_2_C"/>
    <property type="match status" value="1"/>
</dbReference>
<evidence type="ECO:0000256" key="4">
    <source>
        <dbReference type="ARBA" id="ARBA00011245"/>
    </source>
</evidence>
<dbReference type="InterPro" id="IPR006101">
    <property type="entry name" value="Glyco_hydro_2"/>
</dbReference>
<sequence>MHQSTRTFLLFAFGLFLGQHTIFCQIHDAQTFRHYLSGTGKDHTVNWEFFCSDGRNSGKWSTIAVPSCWELQGYGHYNYGKDPFEERVNEYGLYKHSFEVPADWKNKVVEITFEGVMTDAEVRINGQLAGPIHQGAFYEFSYDISELLSYGAENVLEVKVNKASANESINHAERQADFWIFGGIYRPVYLEVLPKQHISRVAIDAQASGELNLDIFTTAKSARSVQLKLQDLHGNDHPYLSVDKTEQTPTKWTVSATATGIKTWDAENPNLYQLVISLHDKKGNTLHTTTERIGFRSVEVRDGDGIYVNGQAIQFKGVNRHSFYPSSGRTTSKALSIAHALMIKDMNMNAVRMSHYPPDVHFLDVCDSLGLFVIDEVCTWHSPHLDTEVGEKIVKETVVRDVNHPSILLWANGNETGWNTELDDDYAIWDIQQREVIHPWNIFGKMNTMHYPQYHVFAYDAYAKDKIYFPTEFLHGLYDGGHGAGLEDYWQQMWDLPNGAGGFLWDFADEAVVRTDQDGRLDTDGNHAADGIVGPYGEKEASYFTIKEVWSPIYIEDRYIREGFTGIFRVENRYHFTNLSECTMTSQWVKYPGIATDSESQVLVESRVKLPALEPLEKGTFEVDLSHNWQAADALHLTATDKHGMEIFTWTYPVQMPKELNTELISHEAKGKIKSKVKGGTILVLGDNFQYTFSHETGILLKVEKDGNEIPFNNGPIILEHTDQIESLEVNPTKDQVEIKVVYEMTDKSPNWASHKELSADIIRWTVYPDGLLDLHVEIKGKKIVEGFKGITFSYPESEVAGMKWLGDGPYRVWRNRMKGTRFQVWENNYNNTVTGESGFIYPEFKGYFSSLYWAQVKGNNDNGFTVYCHSPHTFLRMLTPQPPSKDNKDRTTVNFPEGDISFLKNIPPIGTKFQDPITMGPQGHSENYFGNDDDPIVIELTFEF</sequence>
<dbReference type="Pfam" id="PF02837">
    <property type="entry name" value="Glyco_hydro_2_N"/>
    <property type="match status" value="1"/>
</dbReference>
<keyword evidence="15" id="KW-1185">Reference proteome</keyword>
<feature type="domain" description="Beta galactosidase small chain/" evidence="13">
    <location>
        <begin position="686"/>
        <end position="873"/>
    </location>
</feature>
<evidence type="ECO:0000256" key="8">
    <source>
        <dbReference type="ARBA" id="ARBA00023295"/>
    </source>
</evidence>
<comment type="catalytic activity">
    <reaction evidence="1">
        <text>Hydrolysis of terminal non-reducing beta-D-galactose residues in beta-D-galactosides.</text>
        <dbReference type="EC" id="3.2.1.23"/>
    </reaction>
</comment>
<dbReference type="Gene3D" id="2.60.40.10">
    <property type="entry name" value="Immunoglobulins"/>
    <property type="match status" value="1"/>
</dbReference>
<name>A0A3D9L1R9_MARFU</name>
<dbReference type="PRINTS" id="PR00132">
    <property type="entry name" value="GLHYDRLASE2"/>
</dbReference>
<dbReference type="Gene3D" id="2.60.120.260">
    <property type="entry name" value="Galactose-binding domain-like"/>
    <property type="match status" value="1"/>
</dbReference>
<keyword evidence="8" id="KW-0326">Glycosidase</keyword>
<protein>
    <recommendedName>
        <fullName evidence="5">beta-galactosidase</fullName>
        <ecNumber evidence="5">3.2.1.23</ecNumber>
    </recommendedName>
    <alternativeName>
        <fullName evidence="9">Lactase</fullName>
    </alternativeName>
</protein>
<accession>A0A3D9L1R9</accession>
<comment type="caution">
    <text evidence="14">The sequence shown here is derived from an EMBL/GenBank/DDBJ whole genome shotgun (WGS) entry which is preliminary data.</text>
</comment>
<dbReference type="GO" id="GO:0030246">
    <property type="term" value="F:carbohydrate binding"/>
    <property type="evidence" value="ECO:0007669"/>
    <property type="project" value="InterPro"/>
</dbReference>
<dbReference type="SUPFAM" id="SSF51445">
    <property type="entry name" value="(Trans)glycosidases"/>
    <property type="match status" value="1"/>
</dbReference>
<evidence type="ECO:0000256" key="5">
    <source>
        <dbReference type="ARBA" id="ARBA00012756"/>
    </source>
</evidence>
<evidence type="ECO:0000256" key="1">
    <source>
        <dbReference type="ARBA" id="ARBA00001412"/>
    </source>
</evidence>
<dbReference type="GO" id="GO:0009341">
    <property type="term" value="C:beta-galactosidase complex"/>
    <property type="evidence" value="ECO:0007669"/>
    <property type="project" value="InterPro"/>
</dbReference>
<evidence type="ECO:0000259" key="12">
    <source>
        <dbReference type="Pfam" id="PF02837"/>
    </source>
</evidence>
<dbReference type="SUPFAM" id="SSF74650">
    <property type="entry name" value="Galactose mutarotase-like"/>
    <property type="match status" value="1"/>
</dbReference>
<keyword evidence="7" id="KW-0106">Calcium</keyword>
<dbReference type="EMBL" id="QREG01000016">
    <property type="protein sequence ID" value="RED95945.1"/>
    <property type="molecule type" value="Genomic_DNA"/>
</dbReference>
<feature type="domain" description="Glycoside hydrolase family 2 immunoglobulin-like beta-sandwich" evidence="10">
    <location>
        <begin position="197"/>
        <end position="296"/>
    </location>
</feature>
<dbReference type="InterPro" id="IPR036156">
    <property type="entry name" value="Beta-gal/glucu_dom_sf"/>
</dbReference>
<dbReference type="InterPro" id="IPR014718">
    <property type="entry name" value="GH-type_carb-bd"/>
</dbReference>
<dbReference type="AlphaFoldDB" id="A0A3D9L1R9"/>